<proteinExistence type="inferred from homology"/>
<dbReference type="PROSITE" id="PS51329">
    <property type="entry name" value="C_CAP_COFACTOR_C"/>
    <property type="match status" value="1"/>
</dbReference>
<dbReference type="PANTHER" id="PTHR15139:SF0">
    <property type="entry name" value="TUBULIN-SPECIFIC CHAPERONE C"/>
    <property type="match status" value="1"/>
</dbReference>
<comment type="subcellular location">
    <subcellularLocation>
        <location evidence="1">Cytoplasm</location>
    </subcellularLocation>
</comment>
<dbReference type="AlphaFoldDB" id="A0A1R3HS53"/>
<dbReference type="InterPro" id="IPR016098">
    <property type="entry name" value="CAP/MinC_C"/>
</dbReference>
<evidence type="ECO:0000256" key="7">
    <source>
        <dbReference type="SAM" id="MobiDB-lite"/>
    </source>
</evidence>
<dbReference type="InterPro" id="IPR012945">
    <property type="entry name" value="Tubulin-bd_cofactor_C_dom"/>
</dbReference>
<dbReference type="EMBL" id="AWUE01019523">
    <property type="protein sequence ID" value="OMO73094.1"/>
    <property type="molecule type" value="Genomic_DNA"/>
</dbReference>
<dbReference type="FunFam" id="1.20.58.1250:FF:000003">
    <property type="entry name" value="Tubulin-folding cofactor C"/>
    <property type="match status" value="1"/>
</dbReference>
<evidence type="ECO:0000256" key="3">
    <source>
        <dbReference type="ARBA" id="ARBA00022490"/>
    </source>
</evidence>
<evidence type="ECO:0000256" key="4">
    <source>
        <dbReference type="ARBA" id="ARBA00022990"/>
    </source>
</evidence>
<dbReference type="SMART" id="SM00673">
    <property type="entry name" value="CARP"/>
    <property type="match status" value="2"/>
</dbReference>
<evidence type="ECO:0000256" key="1">
    <source>
        <dbReference type="ARBA" id="ARBA00004496"/>
    </source>
</evidence>
<dbReference type="FunFam" id="2.160.20.70:FF:000009">
    <property type="entry name" value="Tubulin-folding cofactor C"/>
    <property type="match status" value="1"/>
</dbReference>
<sequence length="482" mass="55150">MEEERLDPNLPMKELDLDADLQKKHQAMLDRLSNRHQARLDNSLARRSDSTNSTESTSSFLCRFSDCKKSIDSQFADARLIAQSDPSRLKSHFADISSSISDLEKLVAENSYFLPSYEVRSSLKTVSDLKQNLETLNSELIPKKKFSFRNKATTKKELPKEPEPVKSDPVSTTNFKIPDSPGFRNKTNETLVKNFKGTEIGEFTLSDLESCEVRLIGCCSVVFMNRLKDCKVYMGPVIGSILIEEVEECAFVLASHQIRIHLAKRTDFYLRVRSRPIIEDSNDVRFAPYCLDYEGIELDLEKAGLSEETGNWGNVDDFKWLRAVQSPNWCILPENERIGKVHIEDSVSRIEVFVLLISVILVKCAPELKIITLYGWITPYSIQLLWLQRWLMELAFGILSFFFYPSCECRAVCFKAIVLSFSEQFQGFVFLVPWIDQFHGFEAEAQCSMASKEETCFNFWSFFYTSQPFNGPMLKKSPSAGV</sequence>
<feature type="region of interest" description="Disordered" evidence="7">
    <location>
        <begin position="152"/>
        <end position="179"/>
    </location>
</feature>
<dbReference type="GO" id="GO:0005737">
    <property type="term" value="C:cytoplasm"/>
    <property type="evidence" value="ECO:0007669"/>
    <property type="project" value="UniProtKB-SubCell"/>
</dbReference>
<reference evidence="10" key="1">
    <citation type="submission" date="2013-09" db="EMBL/GenBank/DDBJ databases">
        <title>Corchorus olitorius genome sequencing.</title>
        <authorList>
            <person name="Alam M."/>
            <person name="Haque M.S."/>
            <person name="Islam M.S."/>
            <person name="Emdad E.M."/>
            <person name="Islam M.M."/>
            <person name="Ahmed B."/>
            <person name="Halim A."/>
            <person name="Hossen Q.M.M."/>
            <person name="Hossain M.Z."/>
            <person name="Ahmed R."/>
            <person name="Khan M.M."/>
            <person name="Islam R."/>
            <person name="Rashid M.M."/>
            <person name="Khan S.A."/>
            <person name="Rahman M.S."/>
            <person name="Alam M."/>
            <person name="Yahiya A.S."/>
            <person name="Khan M.S."/>
            <person name="Azam M.S."/>
            <person name="Haque T."/>
            <person name="Lashkar M.Z.H."/>
            <person name="Akhand A.I."/>
            <person name="Morshed G."/>
            <person name="Roy S."/>
            <person name="Uddin K.S."/>
            <person name="Rabeya T."/>
            <person name="Hossain A.S."/>
            <person name="Chowdhury A."/>
            <person name="Snigdha A.R."/>
            <person name="Mortoza M.S."/>
            <person name="Matin S.A."/>
            <person name="Hoque S.M.E."/>
            <person name="Islam M.K."/>
            <person name="Roy D.K."/>
            <person name="Haider R."/>
            <person name="Moosa M.M."/>
            <person name="Elias S.M."/>
            <person name="Hasan A.M."/>
            <person name="Jahan S."/>
            <person name="Shafiuddin M."/>
            <person name="Mahmood N."/>
            <person name="Shommy N.S."/>
        </authorList>
    </citation>
    <scope>NUCLEOTIDE SEQUENCE [LARGE SCALE GENOMIC DNA]</scope>
    <source>
        <strain evidence="10">cv. O-4</strain>
    </source>
</reference>
<dbReference type="InterPro" id="IPR017901">
    <property type="entry name" value="C-CAP_CF_C-like"/>
</dbReference>
<keyword evidence="10" id="KW-1185">Reference proteome</keyword>
<evidence type="ECO:0000313" key="9">
    <source>
        <dbReference type="EMBL" id="OMO73094.1"/>
    </source>
</evidence>
<dbReference type="InterPro" id="IPR031925">
    <property type="entry name" value="TBCC_N"/>
</dbReference>
<dbReference type="Pfam" id="PF16752">
    <property type="entry name" value="TBCC_N"/>
    <property type="match status" value="1"/>
</dbReference>
<accession>A0A1R3HS53</accession>
<dbReference type="STRING" id="93759.A0A1R3HS53"/>
<comment type="similarity">
    <text evidence="2">Belongs to the TBCC family.</text>
</comment>
<dbReference type="InterPro" id="IPR038397">
    <property type="entry name" value="TBCC_N_sf"/>
</dbReference>
<evidence type="ECO:0000259" key="8">
    <source>
        <dbReference type="PROSITE" id="PS51329"/>
    </source>
</evidence>
<dbReference type="InterPro" id="IPR027684">
    <property type="entry name" value="TBCC"/>
</dbReference>
<dbReference type="Gene3D" id="2.160.20.70">
    <property type="match status" value="1"/>
</dbReference>
<gene>
    <name evidence="9" type="ORF">COLO4_27255</name>
</gene>
<keyword evidence="5" id="KW-0143">Chaperone</keyword>
<dbReference type="GO" id="GO:0007023">
    <property type="term" value="P:post-chaperonin tubulin folding pathway"/>
    <property type="evidence" value="ECO:0007669"/>
    <property type="project" value="InterPro"/>
</dbReference>
<protein>
    <recommendedName>
        <fullName evidence="8">C-CAP/cofactor C-like domain-containing protein</fullName>
    </recommendedName>
</protein>
<comment type="subunit">
    <text evidence="6">Supercomplex made of cofactors A to E. Cofactors A and D function by capturing and stabilizing tubulin in a quasi-native conformation. Cofactor E binds to the cofactor D-tubulin complex; interaction with cofactor C then causes the release of tubulin polypeptides that are committed to the native state.</text>
</comment>
<evidence type="ECO:0000256" key="5">
    <source>
        <dbReference type="ARBA" id="ARBA00023186"/>
    </source>
</evidence>
<dbReference type="Pfam" id="PF07986">
    <property type="entry name" value="TBCC"/>
    <property type="match status" value="1"/>
</dbReference>
<keyword evidence="3" id="KW-0963">Cytoplasm</keyword>
<keyword evidence="4" id="KW-0007">Acetylation</keyword>
<evidence type="ECO:0000256" key="6">
    <source>
        <dbReference type="ARBA" id="ARBA00026055"/>
    </source>
</evidence>
<evidence type="ECO:0000256" key="2">
    <source>
        <dbReference type="ARBA" id="ARBA00008848"/>
    </source>
</evidence>
<organism evidence="9 10">
    <name type="scientific">Corchorus olitorius</name>
    <dbReference type="NCBI Taxonomy" id="93759"/>
    <lineage>
        <taxon>Eukaryota</taxon>
        <taxon>Viridiplantae</taxon>
        <taxon>Streptophyta</taxon>
        <taxon>Embryophyta</taxon>
        <taxon>Tracheophyta</taxon>
        <taxon>Spermatophyta</taxon>
        <taxon>Magnoliopsida</taxon>
        <taxon>eudicotyledons</taxon>
        <taxon>Gunneridae</taxon>
        <taxon>Pentapetalae</taxon>
        <taxon>rosids</taxon>
        <taxon>malvids</taxon>
        <taxon>Malvales</taxon>
        <taxon>Malvaceae</taxon>
        <taxon>Grewioideae</taxon>
        <taxon>Apeibeae</taxon>
        <taxon>Corchorus</taxon>
    </lineage>
</organism>
<feature type="compositionally biased region" description="Basic and acidic residues" evidence="7">
    <location>
        <begin position="154"/>
        <end position="166"/>
    </location>
</feature>
<evidence type="ECO:0000313" key="10">
    <source>
        <dbReference type="Proteomes" id="UP000187203"/>
    </source>
</evidence>
<comment type="caution">
    <text evidence="9">The sequence shown here is derived from an EMBL/GenBank/DDBJ whole genome shotgun (WGS) entry which is preliminary data.</text>
</comment>
<dbReference type="Proteomes" id="UP000187203">
    <property type="component" value="Unassembled WGS sequence"/>
</dbReference>
<dbReference type="PANTHER" id="PTHR15139">
    <property type="entry name" value="TUBULIN FOLDING COFACTOR C"/>
    <property type="match status" value="1"/>
</dbReference>
<dbReference type="GO" id="GO:0007021">
    <property type="term" value="P:tubulin complex assembly"/>
    <property type="evidence" value="ECO:0007669"/>
    <property type="project" value="TreeGrafter"/>
</dbReference>
<dbReference type="InterPro" id="IPR006599">
    <property type="entry name" value="CARP_motif"/>
</dbReference>
<name>A0A1R3HS53_9ROSI</name>
<feature type="domain" description="C-CAP/cofactor C-like" evidence="8">
    <location>
        <begin position="164"/>
        <end position="320"/>
    </location>
</feature>
<dbReference type="GO" id="GO:0015631">
    <property type="term" value="F:tubulin binding"/>
    <property type="evidence" value="ECO:0007669"/>
    <property type="project" value="InterPro"/>
</dbReference>
<dbReference type="OrthoDB" id="194775at2759"/>
<dbReference type="Gene3D" id="1.20.58.1250">
    <property type="entry name" value="Tubulin Binding Cofactor C, N-terminal domain"/>
    <property type="match status" value="1"/>
</dbReference>